<dbReference type="InterPro" id="IPR043502">
    <property type="entry name" value="DNA/RNA_pol_sf"/>
</dbReference>
<evidence type="ECO:0000259" key="8">
    <source>
        <dbReference type="PROSITE" id="PS50994"/>
    </source>
</evidence>
<evidence type="ECO:0000256" key="5">
    <source>
        <dbReference type="ARBA" id="ARBA00022759"/>
    </source>
</evidence>
<dbReference type="GO" id="GO:0004519">
    <property type="term" value="F:endonuclease activity"/>
    <property type="evidence" value="ECO:0007669"/>
    <property type="project" value="UniProtKB-KW"/>
</dbReference>
<dbReference type="GO" id="GO:0016787">
    <property type="term" value="F:hydrolase activity"/>
    <property type="evidence" value="ECO:0007669"/>
    <property type="project" value="UniProtKB-KW"/>
</dbReference>
<dbReference type="PANTHER" id="PTHR37984">
    <property type="entry name" value="PROTEIN CBG26694"/>
    <property type="match status" value="1"/>
</dbReference>
<dbReference type="OrthoDB" id="6488552at2759"/>
<dbReference type="GO" id="GO:0042575">
    <property type="term" value="C:DNA polymerase complex"/>
    <property type="evidence" value="ECO:0007669"/>
    <property type="project" value="UniProtKB-ARBA"/>
</dbReference>
<dbReference type="GO" id="GO:0015074">
    <property type="term" value="P:DNA integration"/>
    <property type="evidence" value="ECO:0007669"/>
    <property type="project" value="InterPro"/>
</dbReference>
<dbReference type="CDD" id="cd09274">
    <property type="entry name" value="RNase_HI_RT_Ty3"/>
    <property type="match status" value="1"/>
</dbReference>
<dbReference type="GO" id="GO:0003676">
    <property type="term" value="F:nucleic acid binding"/>
    <property type="evidence" value="ECO:0007669"/>
    <property type="project" value="InterPro"/>
</dbReference>
<evidence type="ECO:0000256" key="1">
    <source>
        <dbReference type="ARBA" id="ARBA00012493"/>
    </source>
</evidence>
<keyword evidence="2" id="KW-0808">Transferase</keyword>
<dbReference type="EC" id="2.7.7.49" evidence="1"/>
<keyword evidence="6" id="KW-0378">Hydrolase</keyword>
<dbReference type="SUPFAM" id="SSF56672">
    <property type="entry name" value="DNA/RNA polymerases"/>
    <property type="match status" value="1"/>
</dbReference>
<keyword evidence="3" id="KW-0548">Nucleotidyltransferase</keyword>
<gene>
    <name evidence="9" type="ORF">B4U79_00367</name>
</gene>
<keyword evidence="7" id="KW-0695">RNA-directed DNA polymerase</keyword>
<dbReference type="InterPro" id="IPR012337">
    <property type="entry name" value="RNaseH-like_sf"/>
</dbReference>
<dbReference type="Gene3D" id="1.10.340.70">
    <property type="match status" value="1"/>
</dbReference>
<dbReference type="FunFam" id="3.10.20.370:FF:000001">
    <property type="entry name" value="Retrovirus-related Pol polyprotein from transposon 17.6-like protein"/>
    <property type="match status" value="1"/>
</dbReference>
<dbReference type="SUPFAM" id="SSF53098">
    <property type="entry name" value="Ribonuclease H-like"/>
    <property type="match status" value="1"/>
</dbReference>
<dbReference type="Pfam" id="PF17921">
    <property type="entry name" value="Integrase_H2C2"/>
    <property type="match status" value="1"/>
</dbReference>
<evidence type="ECO:0000256" key="2">
    <source>
        <dbReference type="ARBA" id="ARBA00022679"/>
    </source>
</evidence>
<name>A0A3S3NNT6_9ACAR</name>
<dbReference type="InterPro" id="IPR036397">
    <property type="entry name" value="RNaseH_sf"/>
</dbReference>
<dbReference type="InterPro" id="IPR050951">
    <property type="entry name" value="Retrovirus_Pol_polyprotein"/>
</dbReference>
<evidence type="ECO:0000313" key="10">
    <source>
        <dbReference type="Proteomes" id="UP000285301"/>
    </source>
</evidence>
<dbReference type="AlphaFoldDB" id="A0A3S3NNT6"/>
<evidence type="ECO:0000256" key="6">
    <source>
        <dbReference type="ARBA" id="ARBA00022801"/>
    </source>
</evidence>
<accession>A0A3S3NNT6</accession>
<dbReference type="FunFam" id="3.30.420.10:FF:000063">
    <property type="entry name" value="Retrovirus-related Pol polyprotein from transposon 297-like Protein"/>
    <property type="match status" value="1"/>
</dbReference>
<comment type="caution">
    <text evidence="9">The sequence shown here is derived from an EMBL/GenBank/DDBJ whole genome shotgun (WGS) entry which is preliminary data.</text>
</comment>
<keyword evidence="5" id="KW-0255">Endonuclease</keyword>
<dbReference type="STRING" id="1965070.A0A3S3NNT6"/>
<dbReference type="GO" id="GO:0003964">
    <property type="term" value="F:RNA-directed DNA polymerase activity"/>
    <property type="evidence" value="ECO:0007669"/>
    <property type="project" value="UniProtKB-KW"/>
</dbReference>
<organism evidence="9 10">
    <name type="scientific">Dinothrombium tinctorium</name>
    <dbReference type="NCBI Taxonomy" id="1965070"/>
    <lineage>
        <taxon>Eukaryota</taxon>
        <taxon>Metazoa</taxon>
        <taxon>Ecdysozoa</taxon>
        <taxon>Arthropoda</taxon>
        <taxon>Chelicerata</taxon>
        <taxon>Arachnida</taxon>
        <taxon>Acari</taxon>
        <taxon>Acariformes</taxon>
        <taxon>Trombidiformes</taxon>
        <taxon>Prostigmata</taxon>
        <taxon>Anystina</taxon>
        <taxon>Parasitengona</taxon>
        <taxon>Trombidioidea</taxon>
        <taxon>Trombidiidae</taxon>
        <taxon>Dinothrombium</taxon>
    </lineage>
</organism>
<evidence type="ECO:0000256" key="4">
    <source>
        <dbReference type="ARBA" id="ARBA00022722"/>
    </source>
</evidence>
<feature type="non-terminal residue" evidence="9">
    <location>
        <position position="484"/>
    </location>
</feature>
<dbReference type="Gene3D" id="3.30.420.10">
    <property type="entry name" value="Ribonuclease H-like superfamily/Ribonuclease H"/>
    <property type="match status" value="1"/>
</dbReference>
<dbReference type="Gene3D" id="3.10.20.370">
    <property type="match status" value="1"/>
</dbReference>
<dbReference type="InterPro" id="IPR041373">
    <property type="entry name" value="RT_RNaseH"/>
</dbReference>
<dbReference type="InterPro" id="IPR001584">
    <property type="entry name" value="Integrase_cat-core"/>
</dbReference>
<dbReference type="Proteomes" id="UP000285301">
    <property type="component" value="Unassembled WGS sequence"/>
</dbReference>
<keyword evidence="10" id="KW-1185">Reference proteome</keyword>
<evidence type="ECO:0000256" key="3">
    <source>
        <dbReference type="ARBA" id="ARBA00022695"/>
    </source>
</evidence>
<sequence>LKKLVIEAPVLEYFDPKREIKVSSDASCKGLGAVLLQKHADGWKPIAYASRSLTDAETRYAQIEKELLGILFSCTRFNQYLFGAKFQIETDHKPLISLFKKPLYDCPLRIQRMMIKLQAYDFNAHYVPGKFLHIADALSRDPEEKANDDVDKAVEAYVKLVVQVLPFTDERLKRIEKETQSDEELILLRKMILTGFPKYFNECPLSIQKFWKVKDELSVANGIIFRGKRVVIPQSLRSEMLRKIHEGHLGIEKCRRRGREVLYWPGFNKDISRMVESCDTCLKFSNNQQVEPLQPHEIPTRPWQKVGTDIFEYQNKKYVLVTDYYSLYPEVAMINSITSATVINALKSAFARYGVPDILMSDNGRQYTSVEFESFTKDWDIKHITSSPFYPRSNGLIESSVKMVKNMIKKCLDTNEDIYKALLAYRSTPLSNGLSPSQLMFNRRVKSTLPISHELLDVKNEDIVAKSIERKLKQKNYFDRKAKK</sequence>
<dbReference type="PROSITE" id="PS50994">
    <property type="entry name" value="INTEGRASE"/>
    <property type="match status" value="1"/>
</dbReference>
<feature type="domain" description="Integrase catalytic" evidence="8">
    <location>
        <begin position="298"/>
        <end position="468"/>
    </location>
</feature>
<evidence type="ECO:0000256" key="7">
    <source>
        <dbReference type="ARBA" id="ARBA00022918"/>
    </source>
</evidence>
<dbReference type="InterPro" id="IPR041588">
    <property type="entry name" value="Integrase_H2C2"/>
</dbReference>
<dbReference type="Pfam" id="PF00665">
    <property type="entry name" value="rve"/>
    <property type="match status" value="1"/>
</dbReference>
<keyword evidence="4" id="KW-0540">Nuclease</keyword>
<dbReference type="PANTHER" id="PTHR37984:SF8">
    <property type="entry name" value="CCHC-TYPE DOMAIN-CONTAINING PROTEIN"/>
    <property type="match status" value="1"/>
</dbReference>
<protein>
    <recommendedName>
        <fullName evidence="1">RNA-directed DNA polymerase</fullName>
        <ecNumber evidence="1">2.7.7.49</ecNumber>
    </recommendedName>
</protein>
<dbReference type="Pfam" id="PF17917">
    <property type="entry name" value="RT_RNaseH"/>
    <property type="match status" value="1"/>
</dbReference>
<evidence type="ECO:0000313" key="9">
    <source>
        <dbReference type="EMBL" id="RWR98802.1"/>
    </source>
</evidence>
<reference evidence="9 10" key="1">
    <citation type="journal article" date="2018" name="Gigascience">
        <title>Genomes of trombidid mites reveal novel predicted allergens and laterally-transferred genes associated with secondary metabolism.</title>
        <authorList>
            <person name="Dong X."/>
            <person name="Chaisiri K."/>
            <person name="Xia D."/>
            <person name="Armstrong S.D."/>
            <person name="Fang Y."/>
            <person name="Donnelly M.J."/>
            <person name="Kadowaki T."/>
            <person name="McGarry J.W."/>
            <person name="Darby A.C."/>
            <person name="Makepeace B.L."/>
        </authorList>
    </citation>
    <scope>NUCLEOTIDE SEQUENCE [LARGE SCALE GENOMIC DNA]</scope>
    <source>
        <strain evidence="9">UoL-WK</strain>
    </source>
</reference>
<proteinExistence type="predicted"/>
<dbReference type="EMBL" id="NCKU01018774">
    <property type="protein sequence ID" value="RWR98802.1"/>
    <property type="molecule type" value="Genomic_DNA"/>
</dbReference>
<dbReference type="FunFam" id="1.10.340.70:FF:000003">
    <property type="entry name" value="Protein CBG25708"/>
    <property type="match status" value="1"/>
</dbReference>
<feature type="non-terminal residue" evidence="9">
    <location>
        <position position="1"/>
    </location>
</feature>